<dbReference type="EMBL" id="HBEZ01038162">
    <property type="protein sequence ID" value="CAD8643283.1"/>
    <property type="molecule type" value="Transcribed_RNA"/>
</dbReference>
<gene>
    <name evidence="2" type="ORF">CCUR1050_LOCUS20967</name>
</gene>
<dbReference type="AlphaFoldDB" id="A0A7S0MMZ1"/>
<evidence type="ECO:0000256" key="1">
    <source>
        <dbReference type="SAM" id="MobiDB-lite"/>
    </source>
</evidence>
<feature type="compositionally biased region" description="Low complexity" evidence="1">
    <location>
        <begin position="195"/>
        <end position="211"/>
    </location>
</feature>
<feature type="region of interest" description="Disordered" evidence="1">
    <location>
        <begin position="149"/>
        <end position="235"/>
    </location>
</feature>
<reference evidence="2" key="1">
    <citation type="submission" date="2021-01" db="EMBL/GenBank/DDBJ databases">
        <authorList>
            <person name="Corre E."/>
            <person name="Pelletier E."/>
            <person name="Niang G."/>
            <person name="Scheremetjew M."/>
            <person name="Finn R."/>
            <person name="Kale V."/>
            <person name="Holt S."/>
            <person name="Cochrane G."/>
            <person name="Meng A."/>
            <person name="Brown T."/>
            <person name="Cohen L."/>
        </authorList>
    </citation>
    <scope>NUCLEOTIDE SEQUENCE</scope>
    <source>
        <strain evidence="2">CCAP979/52</strain>
    </source>
</reference>
<accession>A0A7S0MMZ1</accession>
<proteinExistence type="predicted"/>
<sequence>MTDSHPPEPVNGAWSIPAIASASDDDSVSELGTDLSPSSRGQGKSAFMFDLEHSAMQQPRKRAVLTVDQAAEIFNLRVPFCQATSSSARDRLFTSRSITVSRIYGVSPKAVRDIWNKRTWRHATRALWTEDDQLQHAKNLKAVDDIAAQKAAAKQKSPSLRSVGRPRGSKDSKPRKPRQPRQGDAGDGSSHDPAELALAASPASDDCLAAARPPTDTEDSGAESAAASPAPEDEEEALYRHFPFFLHFPLSVADDAVDAA</sequence>
<protein>
    <submittedName>
        <fullName evidence="2">Uncharacterized protein</fullName>
    </submittedName>
</protein>
<evidence type="ECO:0000313" key="2">
    <source>
        <dbReference type="EMBL" id="CAD8643283.1"/>
    </source>
</evidence>
<name>A0A7S0MMZ1_9CRYP</name>
<organism evidence="2">
    <name type="scientific">Cryptomonas curvata</name>
    <dbReference type="NCBI Taxonomy" id="233186"/>
    <lineage>
        <taxon>Eukaryota</taxon>
        <taxon>Cryptophyceae</taxon>
        <taxon>Cryptomonadales</taxon>
        <taxon>Cryptomonadaceae</taxon>
        <taxon>Cryptomonas</taxon>
    </lineage>
</organism>